<keyword evidence="4" id="KW-0539">Nucleus</keyword>
<dbReference type="PANTHER" id="PTHR46196:SF3">
    <property type="entry name" value="TRANSCRIPTION FACTOR LHW-LIKE ISOFORM X1"/>
    <property type="match status" value="1"/>
</dbReference>
<evidence type="ECO:0000313" key="7">
    <source>
        <dbReference type="Proteomes" id="UP000827889"/>
    </source>
</evidence>
<dbReference type="InterPro" id="IPR043561">
    <property type="entry name" value="LHW-like"/>
</dbReference>
<keyword evidence="7" id="KW-1185">Reference proteome</keyword>
<dbReference type="Pfam" id="PF23176">
    <property type="entry name" value="bHLH_LHW"/>
    <property type="match status" value="1"/>
</dbReference>
<dbReference type="SUPFAM" id="SSF47459">
    <property type="entry name" value="HLH, helix-loop-helix DNA-binding domain"/>
    <property type="match status" value="1"/>
</dbReference>
<protein>
    <submittedName>
        <fullName evidence="8">Transcription factor bHLH155-like isoform X1</fullName>
    </submittedName>
</protein>
<evidence type="ECO:0000256" key="4">
    <source>
        <dbReference type="ARBA" id="ARBA00023242"/>
    </source>
</evidence>
<keyword evidence="3" id="KW-0804">Transcription</keyword>
<keyword evidence="2" id="KW-0805">Transcription regulation</keyword>
<dbReference type="InterPro" id="IPR025610">
    <property type="entry name" value="MYC/MYB_N"/>
</dbReference>
<feature type="region of interest" description="Disordered" evidence="5">
    <location>
        <begin position="482"/>
        <end position="548"/>
    </location>
</feature>
<evidence type="ECO:0000256" key="2">
    <source>
        <dbReference type="ARBA" id="ARBA00023015"/>
    </source>
</evidence>
<sequence>MGSPALPQLLQSLCRDARWTYAVFWKIRRRVPAVLTWEDGYFDHSKARRNRENCSDEFYFNRSGELFPFVHENGLQNGSASQFPLGVVEADMACRHYSLGEGLVGEVAVTGNYCWLSSDDILASRCNSEIPLELPEEWLSQFLAGVKTTLLLPVLPHGVLQLGSLELVAEDIAIVADLTERLVSLQHDFSHSLTSTMNHGRQDLSILSCFTDGLDESLKITGSQVSKTKSEGLHNNFEANCSMLNLVHVRPLSEIQEDAWGNETSVLAASPSKVSSLPIGPANQSERMDDDDFGFSRAEAELHAFDKCYNSGRLGDFYDGMEDYFTASDFVSLPLGENDVENIENETIGNMSSFSVNYELDGAPERAFLWQSEFSVDTFFQDMDVLKSSSLTEKQDFADDNKPFTGESGRYPVKDEGEYLLESIISNIYGSPDHNSSNKSNLLVSSTVQPEQLFTSLRTKGESEESCLSGDIASCITPAAFSSRNRDRETSSDSLTSNKSMLSTVTDKEQRRRGSPHEQAKGQKMMISGSKRKGRPGDNQRPRPRDRQLIQERLKELRDLVPNGAKGSIDALLDRTIKHMLFLRGATNQAEKLKEWVPPELTSMNGNVTQDSERNRWRALEINADSRGGASWALELGGELQVCPIVVEDLEYPGLMLIEMLCNDQGLFLDIAQVLRRLELTILKGVTEKDSGNNWARFIVEASKGFQRIDIFWPLMQLWQHRRNTVPT</sequence>
<dbReference type="PROSITE" id="PS50888">
    <property type="entry name" value="BHLH"/>
    <property type="match status" value="1"/>
</dbReference>
<evidence type="ECO:0000256" key="3">
    <source>
        <dbReference type="ARBA" id="ARBA00023163"/>
    </source>
</evidence>
<dbReference type="PANTHER" id="PTHR46196">
    <property type="entry name" value="TRANSCRIPTION FACTOR BHLH155-LIKE ISOFORM X1-RELATED"/>
    <property type="match status" value="1"/>
</dbReference>
<reference evidence="8" key="1">
    <citation type="submission" date="2025-08" db="UniProtKB">
        <authorList>
            <consortium name="RefSeq"/>
        </authorList>
    </citation>
    <scope>IDENTIFICATION</scope>
    <source>
        <tissue evidence="8">Leaf</tissue>
    </source>
</reference>
<evidence type="ECO:0000256" key="5">
    <source>
        <dbReference type="SAM" id="MobiDB-lite"/>
    </source>
</evidence>
<feature type="domain" description="BHLH" evidence="6">
    <location>
        <begin position="534"/>
        <end position="583"/>
    </location>
</feature>
<evidence type="ECO:0000256" key="1">
    <source>
        <dbReference type="ARBA" id="ARBA00004123"/>
    </source>
</evidence>
<name>A0ABM3GTH7_9MYRT</name>
<feature type="compositionally biased region" description="Basic and acidic residues" evidence="5">
    <location>
        <begin position="506"/>
        <end position="521"/>
    </location>
</feature>
<dbReference type="InterPro" id="IPR011598">
    <property type="entry name" value="bHLH_dom"/>
</dbReference>
<evidence type="ECO:0000259" key="6">
    <source>
        <dbReference type="PROSITE" id="PS50888"/>
    </source>
</evidence>
<accession>A0ABM3GTH7</accession>
<dbReference type="GeneID" id="115742053"/>
<dbReference type="InterPro" id="IPR036638">
    <property type="entry name" value="HLH_DNA-bd_sf"/>
</dbReference>
<dbReference type="Pfam" id="PF14215">
    <property type="entry name" value="bHLH-MYC_N"/>
    <property type="match status" value="1"/>
</dbReference>
<dbReference type="RefSeq" id="XP_048127655.1">
    <property type="nucleotide sequence ID" value="XM_048271698.1"/>
</dbReference>
<feature type="compositionally biased region" description="Basic and acidic residues" evidence="5">
    <location>
        <begin position="535"/>
        <end position="548"/>
    </location>
</feature>
<proteinExistence type="predicted"/>
<feature type="compositionally biased region" description="Polar residues" evidence="5">
    <location>
        <begin position="492"/>
        <end position="505"/>
    </location>
</feature>
<organism evidence="7 8">
    <name type="scientific">Rhodamnia argentea</name>
    <dbReference type="NCBI Taxonomy" id="178133"/>
    <lineage>
        <taxon>Eukaryota</taxon>
        <taxon>Viridiplantae</taxon>
        <taxon>Streptophyta</taxon>
        <taxon>Embryophyta</taxon>
        <taxon>Tracheophyta</taxon>
        <taxon>Spermatophyta</taxon>
        <taxon>Magnoliopsida</taxon>
        <taxon>eudicotyledons</taxon>
        <taxon>Gunneridae</taxon>
        <taxon>Pentapetalae</taxon>
        <taxon>rosids</taxon>
        <taxon>malvids</taxon>
        <taxon>Myrtales</taxon>
        <taxon>Myrtaceae</taxon>
        <taxon>Myrtoideae</taxon>
        <taxon>Myrteae</taxon>
        <taxon>Australasian group</taxon>
        <taxon>Rhodamnia</taxon>
    </lineage>
</organism>
<gene>
    <name evidence="8" type="primary">LOC115742053</name>
</gene>
<evidence type="ECO:0000313" key="8">
    <source>
        <dbReference type="RefSeq" id="XP_048127655.1"/>
    </source>
</evidence>
<dbReference type="Proteomes" id="UP000827889">
    <property type="component" value="Chromosome 10"/>
</dbReference>
<comment type="subcellular location">
    <subcellularLocation>
        <location evidence="1">Nucleus</location>
    </subcellularLocation>
</comment>